<comment type="caution">
    <text evidence="1">The sequence shown here is derived from an EMBL/GenBank/DDBJ whole genome shotgun (WGS) entry which is preliminary data.</text>
</comment>
<protein>
    <submittedName>
        <fullName evidence="1">Acetyl-CoA carboxylase</fullName>
    </submittedName>
</protein>
<dbReference type="EMBL" id="QFCR01000004">
    <property type="protein sequence ID" value="TNK90771.1"/>
    <property type="molecule type" value="Genomic_DNA"/>
</dbReference>
<accession>A0A5C4TKR2</accession>
<sequence>MNSDLKIILERIDGLFKRISRTHYWIEIANDPYDKTYNFFFNSQRRGQRLKSIPLHSVNTYHLEYLEALIADFKLEHQLTIKFVGFCGLKWPSSQRLIQRKRDVLE</sequence>
<dbReference type="Proteomes" id="UP000313312">
    <property type="component" value="Unassembled WGS sequence"/>
</dbReference>
<reference evidence="1 2" key="1">
    <citation type="submission" date="2018-05" db="EMBL/GenBank/DDBJ databases">
        <title>Lactobacillus sanfranciscensis Ah4 draft denome sequence.</title>
        <authorList>
            <person name="Zhang G."/>
        </authorList>
    </citation>
    <scope>NUCLEOTIDE SEQUENCE [LARGE SCALE GENOMIC DNA]</scope>
    <source>
        <strain evidence="1 2">Ah4</strain>
    </source>
</reference>
<dbReference type="RefSeq" id="WP_139571055.1">
    <property type="nucleotide sequence ID" value="NZ_QFCR01000004.1"/>
</dbReference>
<organism evidence="1 2">
    <name type="scientific">Fructilactobacillus sanfranciscensis</name>
    <name type="common">Lactobacillus sanfranciscensis</name>
    <dbReference type="NCBI Taxonomy" id="1625"/>
    <lineage>
        <taxon>Bacteria</taxon>
        <taxon>Bacillati</taxon>
        <taxon>Bacillota</taxon>
        <taxon>Bacilli</taxon>
        <taxon>Lactobacillales</taxon>
        <taxon>Lactobacillaceae</taxon>
        <taxon>Fructilactobacillus</taxon>
    </lineage>
</organism>
<name>A0A5C4TKR2_FRUSA</name>
<evidence type="ECO:0000313" key="1">
    <source>
        <dbReference type="EMBL" id="TNK90771.1"/>
    </source>
</evidence>
<evidence type="ECO:0000313" key="2">
    <source>
        <dbReference type="Proteomes" id="UP000313312"/>
    </source>
</evidence>
<gene>
    <name evidence="1" type="ORF">DID87_02255</name>
</gene>
<proteinExistence type="predicted"/>
<dbReference type="AlphaFoldDB" id="A0A5C4TKR2"/>